<keyword evidence="2" id="KW-0518">Myosin</keyword>
<dbReference type="PANTHER" id="PTHR23048:SF33">
    <property type="entry name" value="MYOSIN LIGHT CHAIN ALKALI"/>
    <property type="match status" value="1"/>
</dbReference>
<keyword evidence="1" id="KW-0677">Repeat</keyword>
<evidence type="ECO:0000313" key="5">
    <source>
        <dbReference type="EMBL" id="AEJ07958.1"/>
    </source>
</evidence>
<dbReference type="GO" id="GO:0005509">
    <property type="term" value="F:calcium ion binding"/>
    <property type="evidence" value="ECO:0007669"/>
    <property type="project" value="InterPro"/>
</dbReference>
<protein>
    <submittedName>
        <fullName evidence="5">Essential myosin light chain</fullName>
    </submittedName>
</protein>
<dbReference type="FunFam" id="1.10.238.10:FF:000003">
    <property type="entry name" value="Calmodulin A"/>
    <property type="match status" value="1"/>
</dbReference>
<name>G9B6R1_9BILA</name>
<dbReference type="InterPro" id="IPR011992">
    <property type="entry name" value="EF-hand-dom_pair"/>
</dbReference>
<sequence length="165" mass="18473">MSKTSLGDAEIEKCKEAFGVYEMFFGEAGQVDALKTPDILRSLKLTPTIKSVNKMTGCDAKTKPGEKKITLEEFMPIYAQLSKEKDVGGYADFMEAMLVFDKESNGTIIAAELRHLLLSLGEKMKEDEVEEIIKLCSNEDTEGNTKYEEFIKKVLEGPFPNENND</sequence>
<dbReference type="GO" id="GO:0005859">
    <property type="term" value="C:muscle myosin complex"/>
    <property type="evidence" value="ECO:0007669"/>
    <property type="project" value="TreeGrafter"/>
</dbReference>
<dbReference type="PROSITE" id="PS50222">
    <property type="entry name" value="EF_HAND_2"/>
    <property type="match status" value="1"/>
</dbReference>
<dbReference type="EMBL" id="HM628686">
    <property type="protein sequence ID" value="AEJ07958.1"/>
    <property type="molecule type" value="mRNA"/>
</dbReference>
<dbReference type="Gene3D" id="1.10.238.10">
    <property type="entry name" value="EF-hand"/>
    <property type="match status" value="2"/>
</dbReference>
<dbReference type="PANTHER" id="PTHR23048">
    <property type="entry name" value="MYOSIN LIGHT CHAIN 1, 3"/>
    <property type="match status" value="1"/>
</dbReference>
<evidence type="ECO:0000256" key="1">
    <source>
        <dbReference type="ARBA" id="ARBA00022737"/>
    </source>
</evidence>
<organism evidence="5">
    <name type="scientific">Cryobiotus klebelsbergi</name>
    <dbReference type="NCBI Taxonomy" id="2792769"/>
    <lineage>
        <taxon>Eukaryota</taxon>
        <taxon>Metazoa</taxon>
        <taxon>Ecdysozoa</taxon>
        <taxon>Tardigrada</taxon>
        <taxon>Eutardigrada</taxon>
        <taxon>Parachela</taxon>
        <taxon>Hypsibioidea</taxon>
        <taxon>Hypsibiidae</taxon>
        <taxon>Cryobiotus</taxon>
    </lineage>
</organism>
<dbReference type="InterPro" id="IPR050230">
    <property type="entry name" value="CALM/Myosin/TropC-like"/>
</dbReference>
<keyword evidence="3" id="KW-0505">Motor protein</keyword>
<proteinExistence type="evidence at transcript level"/>
<evidence type="ECO:0000256" key="2">
    <source>
        <dbReference type="ARBA" id="ARBA00023123"/>
    </source>
</evidence>
<dbReference type="AlphaFoldDB" id="G9B6R1"/>
<dbReference type="CDD" id="cd00051">
    <property type="entry name" value="EFh"/>
    <property type="match status" value="1"/>
</dbReference>
<evidence type="ECO:0000256" key="3">
    <source>
        <dbReference type="ARBA" id="ARBA00023175"/>
    </source>
</evidence>
<feature type="domain" description="EF-hand" evidence="4">
    <location>
        <begin position="88"/>
        <end position="123"/>
    </location>
</feature>
<accession>G9B6R1</accession>
<evidence type="ECO:0000259" key="4">
    <source>
        <dbReference type="PROSITE" id="PS50222"/>
    </source>
</evidence>
<reference evidence="5" key="1">
    <citation type="submission" date="2010-07" db="EMBL/GenBank/DDBJ databases">
        <title>EF-hand proteins and the regulation of actin-myosin interaction in the eutardigrade Hypsibius klebelsbergi (Tardigrada).</title>
        <authorList>
            <person name="Prasath T."/>
            <person name="D'Haese J."/>
            <person name="Greven H."/>
        </authorList>
    </citation>
    <scope>NUCLEOTIDE SEQUENCE</scope>
</reference>
<dbReference type="SUPFAM" id="SSF47473">
    <property type="entry name" value="EF-hand"/>
    <property type="match status" value="1"/>
</dbReference>
<dbReference type="InterPro" id="IPR002048">
    <property type="entry name" value="EF_hand_dom"/>
</dbReference>